<organism evidence="1 2">
    <name type="scientific">Luteibacter pinisoli</name>
    <dbReference type="NCBI Taxonomy" id="2589080"/>
    <lineage>
        <taxon>Bacteria</taxon>
        <taxon>Pseudomonadati</taxon>
        <taxon>Pseudomonadota</taxon>
        <taxon>Gammaproteobacteria</taxon>
        <taxon>Lysobacterales</taxon>
        <taxon>Rhodanobacteraceae</taxon>
        <taxon>Luteibacter</taxon>
    </lineage>
</organism>
<dbReference type="GO" id="GO:0047355">
    <property type="term" value="F:CDP-glycerol glycerophosphotransferase activity"/>
    <property type="evidence" value="ECO:0007669"/>
    <property type="project" value="InterPro"/>
</dbReference>
<dbReference type="SUPFAM" id="SSF53756">
    <property type="entry name" value="UDP-Glycosyltransferase/glycogen phosphorylase"/>
    <property type="match status" value="1"/>
</dbReference>
<evidence type="ECO:0000313" key="2">
    <source>
        <dbReference type="Proteomes" id="UP000316093"/>
    </source>
</evidence>
<dbReference type="Pfam" id="PF04464">
    <property type="entry name" value="Glyphos_transf"/>
    <property type="match status" value="1"/>
</dbReference>
<dbReference type="Gene3D" id="3.40.50.12580">
    <property type="match status" value="1"/>
</dbReference>
<sequence length="361" mass="40220">MPRCPRPRFAVAACLMFATEEYALPILRPLAAAAKARGQDVGWIVPDAVAAQLVPGERRITRLKDAKALQPEAVYCAANWVSPRLPGIKVQVFHGFNAEKREPGRGHFAIRGFFDLYATQGPATTRPFEELAKEHRYFAVRETGWPKLDPLFIQPPPPRDPAIPERDGRPVVMYASTFSHRLSAAPGMVEPLRRMIARGDRQWLLTLHPKCSEELFAAYRGLEADNARFFTSDKLIELERAADVLVCDTSSVIHEFAVMHKPVVTIANRVPHPFMLDVPTPDAVDAAIDRALSHPPELMAAIKAHADQIHPSHDGHASERVLDAVAAYQRDEFGVLARKPLNLIRRYKAMRDLPPLLPDGA</sequence>
<dbReference type="OrthoDB" id="6212418at2"/>
<protein>
    <submittedName>
        <fullName evidence="1">CDP-glycerol glycerophosphotransferase</fullName>
    </submittedName>
</protein>
<dbReference type="GO" id="GO:0016020">
    <property type="term" value="C:membrane"/>
    <property type="evidence" value="ECO:0007669"/>
    <property type="project" value="InterPro"/>
</dbReference>
<keyword evidence="2" id="KW-1185">Reference proteome</keyword>
<accession>A0A4Y5YZN3</accession>
<dbReference type="AlphaFoldDB" id="A0A4Y5YZN3"/>
<keyword evidence="1" id="KW-0808">Transferase</keyword>
<dbReference type="EMBL" id="CP041046">
    <property type="protein sequence ID" value="QDE37798.1"/>
    <property type="molecule type" value="Genomic_DNA"/>
</dbReference>
<dbReference type="KEGG" id="lpy:FIV34_00580"/>
<dbReference type="InterPro" id="IPR007554">
    <property type="entry name" value="Glycerophosphate_synth"/>
</dbReference>
<dbReference type="InterPro" id="IPR043148">
    <property type="entry name" value="TagF_C"/>
</dbReference>
<dbReference type="InterPro" id="IPR016886">
    <property type="entry name" value="UCP028458_glyceroPtfrase"/>
</dbReference>
<proteinExistence type="predicted"/>
<gene>
    <name evidence="1" type="ORF">FIV34_00580</name>
</gene>
<name>A0A4Y5YZN3_9GAMM</name>
<reference evidence="1 2" key="1">
    <citation type="submission" date="2019-06" db="EMBL/GenBank/DDBJ databases">
        <title>A complete genome sequence for Luteibacter pinisoli MAH-14.</title>
        <authorList>
            <person name="Baltrus D.A."/>
        </authorList>
    </citation>
    <scope>NUCLEOTIDE SEQUENCE [LARGE SCALE GENOMIC DNA]</scope>
    <source>
        <strain evidence="1 2">MAH-14</strain>
    </source>
</reference>
<dbReference type="Proteomes" id="UP000316093">
    <property type="component" value="Chromosome"/>
</dbReference>
<evidence type="ECO:0000313" key="1">
    <source>
        <dbReference type="EMBL" id="QDE37798.1"/>
    </source>
</evidence>
<dbReference type="PIRSF" id="PIRSF028458">
    <property type="entry name" value="UCP028458_glyceroPtfrase"/>
    <property type="match status" value="1"/>
</dbReference>